<comment type="caution">
    <text evidence="3">The sequence shown here is derived from an EMBL/GenBank/DDBJ whole genome shotgun (WGS) entry which is preliminary data.</text>
</comment>
<evidence type="ECO:0000256" key="2">
    <source>
        <dbReference type="SAM" id="MobiDB-lite"/>
    </source>
</evidence>
<feature type="compositionally biased region" description="Low complexity" evidence="2">
    <location>
        <begin position="172"/>
        <end position="182"/>
    </location>
</feature>
<feature type="compositionally biased region" description="Basic and acidic residues" evidence="2">
    <location>
        <begin position="160"/>
        <end position="171"/>
    </location>
</feature>
<dbReference type="AlphaFoldDB" id="A0A8H4J6V4"/>
<dbReference type="Gene3D" id="3.40.50.10540">
    <property type="entry name" value="Crotonobetainyl-coa:carnitine coa-transferase, domain 1"/>
    <property type="match status" value="1"/>
</dbReference>
<feature type="region of interest" description="Disordered" evidence="2">
    <location>
        <begin position="281"/>
        <end position="302"/>
    </location>
</feature>
<feature type="compositionally biased region" description="Basic and acidic residues" evidence="2">
    <location>
        <begin position="26"/>
        <end position="35"/>
    </location>
</feature>
<sequence length="600" mass="66001">MVNKEEIKNFIALGVVKVPEASLEKDRVTHEEAKKNTPKTNPFKSMLTGMTMSQSPYRELSGRVSDVLGESFGRQHPSLSVRQHLKKHSFRRKPDCGSSHNRSSKMGSDKTFFQRLFRVPVAPVGTNIHKKDDFSWLQPSADGPPEIMYPAVNEQDDQYTHPYDREKKSRNTDTSSESSSSDSEGKKSQDNYTPSRRANEKSKKTIPMDQGLLVKMDAGRRPGERASHARTSAAAATPLPAAELPQISHGSYTALSLSASCPFAGLLLADYGATVVRVDRAHPSSHHSPTTTTTDRAPSTNDLLTRRKSSIAVDLKSPQGIALLHALLPDFDVLIDPFRPGVLEKLGLGPDRARRLNPRLVYARVTGFRRDGKYSAMAGHDINYLAVSGVLGMLGRKTAKPYAPANIVADFAGGGLMAFVGIVMALFERGRNGGKYGQVVEANMVDGSAYLATFPRVMMNTPMWDRQRGENVLDGGCPWYDTYETKDGKYVAVGALEPQFFAALCKGLEVDPAKFPGPREDRKVWPHLRMLFTAKFRSKTRKEWEDVFDGTDACVTPVVTQEELRSAGYDQRPAVTLKSSPGWAIADGQADGRPVAEGQE</sequence>
<feature type="compositionally biased region" description="Polar residues" evidence="2">
    <location>
        <begin position="38"/>
        <end position="48"/>
    </location>
</feature>
<feature type="region of interest" description="Disordered" evidence="2">
    <location>
        <begin position="26"/>
        <end position="48"/>
    </location>
</feature>
<dbReference type="PANTHER" id="PTHR48228">
    <property type="entry name" value="SUCCINYL-COA--D-CITRAMALATE COA-TRANSFERASE"/>
    <property type="match status" value="1"/>
</dbReference>
<name>A0A8H4J6V4_9PEZI</name>
<dbReference type="Pfam" id="PF02515">
    <property type="entry name" value="CoA_transf_3"/>
    <property type="match status" value="1"/>
</dbReference>
<keyword evidence="4" id="KW-1185">Reference proteome</keyword>
<feature type="region of interest" description="Disordered" evidence="2">
    <location>
        <begin position="160"/>
        <end position="237"/>
    </location>
</feature>
<dbReference type="PANTHER" id="PTHR48228:SF5">
    <property type="entry name" value="ALPHA-METHYLACYL-COA RACEMASE"/>
    <property type="match status" value="1"/>
</dbReference>
<dbReference type="InterPro" id="IPR003673">
    <property type="entry name" value="CoA-Trfase_fam_III"/>
</dbReference>
<dbReference type="Proteomes" id="UP000572817">
    <property type="component" value="Unassembled WGS sequence"/>
</dbReference>
<accession>A0A8H4J6V4</accession>
<dbReference type="InterPro" id="IPR023606">
    <property type="entry name" value="CoA-Trfase_III_dom_1_sf"/>
</dbReference>
<feature type="region of interest" description="Disordered" evidence="2">
    <location>
        <begin position="581"/>
        <end position="600"/>
    </location>
</feature>
<proteinExistence type="inferred from homology"/>
<dbReference type="InterPro" id="IPR050509">
    <property type="entry name" value="CoA-transferase_III"/>
</dbReference>
<evidence type="ECO:0000313" key="4">
    <source>
        <dbReference type="Proteomes" id="UP000572817"/>
    </source>
</evidence>
<dbReference type="Gene3D" id="3.30.1540.10">
    <property type="entry name" value="formyl-coa transferase, domain 3"/>
    <property type="match status" value="1"/>
</dbReference>
<feature type="region of interest" description="Disordered" evidence="2">
    <location>
        <begin position="73"/>
        <end position="107"/>
    </location>
</feature>
<dbReference type="EMBL" id="WWBZ02000001">
    <property type="protein sequence ID" value="KAF4313709.1"/>
    <property type="molecule type" value="Genomic_DNA"/>
</dbReference>
<evidence type="ECO:0000256" key="1">
    <source>
        <dbReference type="ARBA" id="ARBA00008383"/>
    </source>
</evidence>
<gene>
    <name evidence="3" type="ORF">GTA08_BOTSDO01328</name>
</gene>
<organism evidence="3 4">
    <name type="scientific">Botryosphaeria dothidea</name>
    <dbReference type="NCBI Taxonomy" id="55169"/>
    <lineage>
        <taxon>Eukaryota</taxon>
        <taxon>Fungi</taxon>
        <taxon>Dikarya</taxon>
        <taxon>Ascomycota</taxon>
        <taxon>Pezizomycotina</taxon>
        <taxon>Dothideomycetes</taxon>
        <taxon>Dothideomycetes incertae sedis</taxon>
        <taxon>Botryosphaeriales</taxon>
        <taxon>Botryosphaeriaceae</taxon>
        <taxon>Botryosphaeria</taxon>
    </lineage>
</organism>
<evidence type="ECO:0000313" key="3">
    <source>
        <dbReference type="EMBL" id="KAF4313709.1"/>
    </source>
</evidence>
<reference evidence="3" key="1">
    <citation type="submission" date="2020-04" db="EMBL/GenBank/DDBJ databases">
        <title>Genome Assembly and Annotation of Botryosphaeria dothidea sdau 11-99, a Latent Pathogen of Apple Fruit Ring Rot in China.</title>
        <authorList>
            <person name="Yu C."/>
            <person name="Diao Y."/>
            <person name="Lu Q."/>
            <person name="Zhao J."/>
            <person name="Cui S."/>
            <person name="Peng C."/>
            <person name="He B."/>
            <person name="Liu H."/>
        </authorList>
    </citation>
    <scope>NUCLEOTIDE SEQUENCE [LARGE SCALE GENOMIC DNA]</scope>
    <source>
        <strain evidence="3">Sdau11-99</strain>
    </source>
</reference>
<feature type="compositionally biased region" description="Basic and acidic residues" evidence="2">
    <location>
        <begin position="217"/>
        <end position="227"/>
    </location>
</feature>
<comment type="similarity">
    <text evidence="1">Belongs to the CoA-transferase III family.</text>
</comment>
<dbReference type="InterPro" id="IPR044855">
    <property type="entry name" value="CoA-Trfase_III_dom3_sf"/>
</dbReference>
<dbReference type="SUPFAM" id="SSF89796">
    <property type="entry name" value="CoA-transferase family III (CaiB/BaiF)"/>
    <property type="match status" value="1"/>
</dbReference>
<protein>
    <submittedName>
        <fullName evidence="3">Alpha-methylacyl-CoA racemase</fullName>
    </submittedName>
</protein>
<dbReference type="OrthoDB" id="16747at2759"/>
<dbReference type="GO" id="GO:0003824">
    <property type="term" value="F:catalytic activity"/>
    <property type="evidence" value="ECO:0007669"/>
    <property type="project" value="InterPro"/>
</dbReference>